<dbReference type="AlphaFoldDB" id="A0A2W5SDF5"/>
<evidence type="ECO:0000313" key="3">
    <source>
        <dbReference type="Proteomes" id="UP000248975"/>
    </source>
</evidence>
<evidence type="ECO:0000259" key="1">
    <source>
        <dbReference type="Pfam" id="PF18557"/>
    </source>
</evidence>
<sequence length="48" mass="5777">MGDPKDAARLKAEIDENLRKIYHDLIDEEIPDRFKELLEQLRKKEPKK</sequence>
<dbReference type="InterPro" id="IPR041649">
    <property type="entry name" value="NepR"/>
</dbReference>
<comment type="caution">
    <text evidence="2">The sequence shown here is derived from an EMBL/GenBank/DDBJ whole genome shotgun (WGS) entry which is preliminary data.</text>
</comment>
<reference evidence="2 3" key="1">
    <citation type="submission" date="2017-08" db="EMBL/GenBank/DDBJ databases">
        <title>Infants hospitalized years apart are colonized by the same room-sourced microbial strains.</title>
        <authorList>
            <person name="Brooks B."/>
            <person name="Olm M.R."/>
            <person name="Firek B.A."/>
            <person name="Baker R."/>
            <person name="Thomas B.C."/>
            <person name="Morowitz M.J."/>
            <person name="Banfield J.F."/>
        </authorList>
    </citation>
    <scope>NUCLEOTIDE SEQUENCE [LARGE SCALE GENOMIC DNA]</scope>
    <source>
        <strain evidence="2">S2_003_000_R2_11</strain>
    </source>
</reference>
<evidence type="ECO:0000313" key="2">
    <source>
        <dbReference type="EMBL" id="PZR00170.1"/>
    </source>
</evidence>
<dbReference type="Proteomes" id="UP000248975">
    <property type="component" value="Unassembled WGS sequence"/>
</dbReference>
<accession>A0A2W5SDF5</accession>
<gene>
    <name evidence="2" type="ORF">DI533_06095</name>
</gene>
<organism evidence="2 3">
    <name type="scientific">Cereibacter sphaeroides</name>
    <name type="common">Rhodobacter sphaeroides</name>
    <dbReference type="NCBI Taxonomy" id="1063"/>
    <lineage>
        <taxon>Bacteria</taxon>
        <taxon>Pseudomonadati</taxon>
        <taxon>Pseudomonadota</taxon>
        <taxon>Alphaproteobacteria</taxon>
        <taxon>Rhodobacterales</taxon>
        <taxon>Paracoccaceae</taxon>
        <taxon>Cereibacter</taxon>
    </lineage>
</organism>
<name>A0A2W5SDF5_CERSP</name>
<feature type="domain" description="Anti-sigma factor NepR" evidence="1">
    <location>
        <begin position="12"/>
        <end position="45"/>
    </location>
</feature>
<protein>
    <submittedName>
        <fullName evidence="2">Transcriptional regulator</fullName>
    </submittedName>
</protein>
<dbReference type="Pfam" id="PF18557">
    <property type="entry name" value="NepR"/>
    <property type="match status" value="1"/>
</dbReference>
<dbReference type="EMBL" id="QFQS01000001">
    <property type="protein sequence ID" value="PZR00170.1"/>
    <property type="molecule type" value="Genomic_DNA"/>
</dbReference>
<proteinExistence type="predicted"/>